<evidence type="ECO:0000313" key="8">
    <source>
        <dbReference type="Proteomes" id="UP000184386"/>
    </source>
</evidence>
<dbReference type="InterPro" id="IPR006060">
    <property type="entry name" value="Maltose/Cyclodextrin-bd"/>
</dbReference>
<keyword evidence="5" id="KW-0472">Membrane</keyword>
<sequence>MKRFVKVILCGLLVVSIAGCSKNSTVSSEKEPDAADITTEADKTDQGDKTAQEDKTANGEKEPVEIKIWHDGDEAIINSIQTSLNESLKDSKITVTFEKKAGLTDQIKLYGNDAANGPDMYFYANDSVGMFAEMGILAPVTDLIGEEAMADLLPMTVEAGTYKEKKYQLPVYFETLLFLYNKDLWKGEVPNTTEELYQYMKKNTDTAAGTYALVNQHSTAYNVSPFINGFGGYILNSDGTPGLNNTFTKDAIAYNKKFADLEADGDYNTVNTLFNGGKAAAIIGGPWLISGIKEAGINLGYKSLSDFVLPHGSRLAPYAGVQGVCVLKYAAEAKKEAISEVLKALAGKETGTMLAKKSSCAPANTKSYDDPEVAANEMIVAMKETADTAQPMPNVPELSVMWAPTESLLAAVNKSGEDLNKAAEKYQKEALTAIADMQ</sequence>
<dbReference type="EMBL" id="FRAC01000047">
    <property type="protein sequence ID" value="SHL71444.1"/>
    <property type="molecule type" value="Genomic_DNA"/>
</dbReference>
<dbReference type="Proteomes" id="UP000184386">
    <property type="component" value="Unassembled WGS sequence"/>
</dbReference>
<keyword evidence="5" id="KW-1003">Cell membrane</keyword>
<keyword evidence="3 5" id="KW-0762">Sugar transport</keyword>
<comment type="subcellular location">
    <subcellularLocation>
        <location evidence="5">Cell membrane</location>
        <topology evidence="5">Lipid-anchor</topology>
    </subcellularLocation>
</comment>
<comment type="similarity">
    <text evidence="1 5">Belongs to the bacterial solute-binding protein 1 family.</text>
</comment>
<protein>
    <recommendedName>
        <fullName evidence="5">Maltodextrin-binding protein</fullName>
    </recommendedName>
</protein>
<feature type="compositionally biased region" description="Basic and acidic residues" evidence="6">
    <location>
        <begin position="40"/>
        <end position="61"/>
    </location>
</feature>
<evidence type="ECO:0000256" key="3">
    <source>
        <dbReference type="ARBA" id="ARBA00022597"/>
    </source>
</evidence>
<gene>
    <name evidence="7" type="ORF">SAMN02745136_05527</name>
</gene>
<evidence type="ECO:0000256" key="1">
    <source>
        <dbReference type="ARBA" id="ARBA00008520"/>
    </source>
</evidence>
<dbReference type="GO" id="GO:0042956">
    <property type="term" value="P:maltodextrin transmembrane transport"/>
    <property type="evidence" value="ECO:0007669"/>
    <property type="project" value="TreeGrafter"/>
</dbReference>
<evidence type="ECO:0000313" key="7">
    <source>
        <dbReference type="EMBL" id="SHL71444.1"/>
    </source>
</evidence>
<keyword evidence="2 5" id="KW-0813">Transport</keyword>
<dbReference type="InterPro" id="IPR006059">
    <property type="entry name" value="SBP"/>
</dbReference>
<feature type="signal peptide" evidence="5">
    <location>
        <begin position="1"/>
        <end position="21"/>
    </location>
</feature>
<accession>A0A1M7CW50</accession>
<dbReference type="PRINTS" id="PR00181">
    <property type="entry name" value="MALTOSEBP"/>
</dbReference>
<reference evidence="7 8" key="1">
    <citation type="submission" date="2016-11" db="EMBL/GenBank/DDBJ databases">
        <authorList>
            <person name="Jaros S."/>
            <person name="Januszkiewicz K."/>
            <person name="Wedrychowicz H."/>
        </authorList>
    </citation>
    <scope>NUCLEOTIDE SEQUENCE [LARGE SCALE GENOMIC DNA]</scope>
    <source>
        <strain evidence="7 8">DSM 15929</strain>
    </source>
</reference>
<dbReference type="PANTHER" id="PTHR30061">
    <property type="entry name" value="MALTOSE-BINDING PERIPLASMIC PROTEIN"/>
    <property type="match status" value="1"/>
</dbReference>
<dbReference type="AlphaFoldDB" id="A0A1M7CW50"/>
<name>A0A1M7CW50_9FIRM</name>
<dbReference type="SUPFAM" id="SSF53850">
    <property type="entry name" value="Periplasmic binding protein-like II"/>
    <property type="match status" value="1"/>
</dbReference>
<evidence type="ECO:0000256" key="5">
    <source>
        <dbReference type="RuleBase" id="RU365005"/>
    </source>
</evidence>
<dbReference type="Pfam" id="PF13416">
    <property type="entry name" value="SBP_bac_8"/>
    <property type="match status" value="1"/>
</dbReference>
<organism evidence="7 8">
    <name type="scientific">Anaerocolumna jejuensis DSM 15929</name>
    <dbReference type="NCBI Taxonomy" id="1121322"/>
    <lineage>
        <taxon>Bacteria</taxon>
        <taxon>Bacillati</taxon>
        <taxon>Bacillota</taxon>
        <taxon>Clostridia</taxon>
        <taxon>Lachnospirales</taxon>
        <taxon>Lachnospiraceae</taxon>
        <taxon>Anaerocolumna</taxon>
    </lineage>
</organism>
<evidence type="ECO:0000256" key="2">
    <source>
        <dbReference type="ARBA" id="ARBA00022448"/>
    </source>
</evidence>
<dbReference type="GO" id="GO:0055052">
    <property type="term" value="C:ATP-binding cassette (ABC) transporter complex, substrate-binding subunit-containing"/>
    <property type="evidence" value="ECO:0007669"/>
    <property type="project" value="TreeGrafter"/>
</dbReference>
<feature type="chain" id="PRO_5039760901" description="Maltodextrin-binding protein" evidence="5">
    <location>
        <begin position="22"/>
        <end position="438"/>
    </location>
</feature>
<dbReference type="PROSITE" id="PS51257">
    <property type="entry name" value="PROKAR_LIPOPROTEIN"/>
    <property type="match status" value="1"/>
</dbReference>
<keyword evidence="8" id="KW-1185">Reference proteome</keyword>
<dbReference type="STRING" id="1121322.SAMN02745136_05527"/>
<evidence type="ECO:0000256" key="6">
    <source>
        <dbReference type="SAM" id="MobiDB-lite"/>
    </source>
</evidence>
<evidence type="ECO:0000256" key="4">
    <source>
        <dbReference type="ARBA" id="ARBA00022729"/>
    </source>
</evidence>
<feature type="region of interest" description="Disordered" evidence="6">
    <location>
        <begin position="24"/>
        <end position="61"/>
    </location>
</feature>
<dbReference type="Gene3D" id="3.40.190.10">
    <property type="entry name" value="Periplasmic binding protein-like II"/>
    <property type="match status" value="2"/>
</dbReference>
<dbReference type="OrthoDB" id="9766758at2"/>
<dbReference type="PANTHER" id="PTHR30061:SF50">
    <property type="entry name" value="MALTOSE_MALTODEXTRIN-BINDING PERIPLASMIC PROTEIN"/>
    <property type="match status" value="1"/>
</dbReference>
<dbReference type="GO" id="GO:0015768">
    <property type="term" value="P:maltose transport"/>
    <property type="evidence" value="ECO:0007669"/>
    <property type="project" value="TreeGrafter"/>
</dbReference>
<dbReference type="GO" id="GO:1901982">
    <property type="term" value="F:maltose binding"/>
    <property type="evidence" value="ECO:0007669"/>
    <property type="project" value="TreeGrafter"/>
</dbReference>
<keyword evidence="5" id="KW-0449">Lipoprotein</keyword>
<dbReference type="RefSeq" id="WP_073280421.1">
    <property type="nucleotide sequence ID" value="NZ_FRAC01000047.1"/>
</dbReference>
<dbReference type="GO" id="GO:0015144">
    <property type="term" value="F:carbohydrate transmembrane transporter activity"/>
    <property type="evidence" value="ECO:0007669"/>
    <property type="project" value="InterPro"/>
</dbReference>
<keyword evidence="4 5" id="KW-0732">Signal</keyword>
<proteinExistence type="inferred from homology"/>